<accession>A0A562USI9</accession>
<dbReference type="InterPro" id="IPR037401">
    <property type="entry name" value="SnoaL-like"/>
</dbReference>
<protein>
    <submittedName>
        <fullName evidence="2">SnoaL-like protein</fullName>
    </submittedName>
</protein>
<dbReference type="RefSeq" id="WP_067597087.1">
    <property type="nucleotide sequence ID" value="NZ_CP015963.1"/>
</dbReference>
<feature type="domain" description="SnoaL-like" evidence="1">
    <location>
        <begin position="6"/>
        <end position="125"/>
    </location>
</feature>
<dbReference type="EMBL" id="VLLK01000001">
    <property type="protein sequence ID" value="TWJ08558.1"/>
    <property type="molecule type" value="Genomic_DNA"/>
</dbReference>
<dbReference type="CDD" id="cd00531">
    <property type="entry name" value="NTF2_like"/>
    <property type="match status" value="1"/>
</dbReference>
<dbReference type="Pfam" id="PF13577">
    <property type="entry name" value="SnoaL_4"/>
    <property type="match status" value="1"/>
</dbReference>
<name>A0A562USI9_9SPHN</name>
<comment type="caution">
    <text evidence="2">The sequence shown here is derived from an EMBL/GenBank/DDBJ whole genome shotgun (WGS) entry which is preliminary data.</text>
</comment>
<keyword evidence="3" id="KW-1185">Reference proteome</keyword>
<evidence type="ECO:0000313" key="3">
    <source>
        <dbReference type="Proteomes" id="UP000320547"/>
    </source>
</evidence>
<dbReference type="SUPFAM" id="SSF54427">
    <property type="entry name" value="NTF2-like"/>
    <property type="match status" value="1"/>
</dbReference>
<reference evidence="2 3" key="1">
    <citation type="submission" date="2019-07" db="EMBL/GenBank/DDBJ databases">
        <title>Genomic Encyclopedia of Archaeal and Bacterial Type Strains, Phase II (KMG-II): from individual species to whole genera.</title>
        <authorList>
            <person name="Goeker M."/>
        </authorList>
    </citation>
    <scope>NUCLEOTIDE SEQUENCE [LARGE SCALE GENOMIC DNA]</scope>
    <source>
        <strain evidence="2 3">ATCC BAA-2084</strain>
    </source>
</reference>
<evidence type="ECO:0000259" key="1">
    <source>
        <dbReference type="Pfam" id="PF13577"/>
    </source>
</evidence>
<sequence>MFRGPAEDRQMIAELNGTYADGVVRNDPGTWGSVWADNATWDFFGNLFEGKEAIVGFWSQAMSGIEAVSFHCVPCMIEVTGDTATSRVQTQEILHMKDGNTRVVGGLYEDELAKIDGAWVFTHRKFGIVAEYNPQEG</sequence>
<dbReference type="Gene3D" id="3.10.450.50">
    <property type="match status" value="1"/>
</dbReference>
<dbReference type="STRING" id="476157.GCA_001663155_00571"/>
<proteinExistence type="predicted"/>
<dbReference type="InterPro" id="IPR032710">
    <property type="entry name" value="NTF2-like_dom_sf"/>
</dbReference>
<dbReference type="AlphaFoldDB" id="A0A562USI9"/>
<dbReference type="Proteomes" id="UP000320547">
    <property type="component" value="Unassembled WGS sequence"/>
</dbReference>
<gene>
    <name evidence="2" type="ORF">JN10_0170</name>
</gene>
<organism evidence="2 3">
    <name type="scientific">Altererythrobacter ishigakiensis</name>
    <dbReference type="NCBI Taxonomy" id="476157"/>
    <lineage>
        <taxon>Bacteria</taxon>
        <taxon>Pseudomonadati</taxon>
        <taxon>Pseudomonadota</taxon>
        <taxon>Alphaproteobacteria</taxon>
        <taxon>Sphingomonadales</taxon>
        <taxon>Erythrobacteraceae</taxon>
        <taxon>Altererythrobacter</taxon>
    </lineage>
</organism>
<evidence type="ECO:0000313" key="2">
    <source>
        <dbReference type="EMBL" id="TWJ08558.1"/>
    </source>
</evidence>